<organism evidence="1 2">
    <name type="scientific">Nitrobacter hamburgensis (strain DSM 10229 / NCIMB 13809 / X14)</name>
    <dbReference type="NCBI Taxonomy" id="323097"/>
    <lineage>
        <taxon>Bacteria</taxon>
        <taxon>Pseudomonadati</taxon>
        <taxon>Pseudomonadota</taxon>
        <taxon>Alphaproteobacteria</taxon>
        <taxon>Hyphomicrobiales</taxon>
        <taxon>Nitrobacteraceae</taxon>
        <taxon>Nitrobacter</taxon>
    </lineage>
</organism>
<dbReference type="HOGENOM" id="CLU_3120348_0_0_5"/>
<accession>Q1QGJ0</accession>
<dbReference type="KEGG" id="nha:Nham_3985"/>
<dbReference type="AlphaFoldDB" id="Q1QGJ0"/>
<name>Q1QGJ0_NITHX</name>
<dbReference type="eggNOG" id="COG3547">
    <property type="taxonomic scope" value="Bacteria"/>
</dbReference>
<gene>
    <name evidence="1" type="ordered locus">Nham_3985</name>
</gene>
<sequence>MARRPYKVVAVALANKIARTIWALLVKGGTDTSMPTRPSDALRLRAREFD</sequence>
<proteinExistence type="predicted"/>
<evidence type="ECO:0000313" key="1">
    <source>
        <dbReference type="EMBL" id="ABE64657.1"/>
    </source>
</evidence>
<reference evidence="1 2" key="1">
    <citation type="submission" date="2006-03" db="EMBL/GenBank/DDBJ databases">
        <title>Complete sequence of chromosome of Nitrobacter hamburgensis X14.</title>
        <authorList>
            <consortium name="US DOE Joint Genome Institute"/>
            <person name="Copeland A."/>
            <person name="Lucas S."/>
            <person name="Lapidus A."/>
            <person name="Barry K."/>
            <person name="Detter J.C."/>
            <person name="Glavina del Rio T."/>
            <person name="Hammon N."/>
            <person name="Israni S."/>
            <person name="Dalin E."/>
            <person name="Tice H."/>
            <person name="Pitluck S."/>
            <person name="Chain P."/>
            <person name="Malfatti S."/>
            <person name="Shin M."/>
            <person name="Vergez L."/>
            <person name="Schmutz J."/>
            <person name="Larimer F."/>
            <person name="Land M."/>
            <person name="Hauser L."/>
            <person name="Kyrpides N."/>
            <person name="Ivanova N."/>
            <person name="Ward B."/>
            <person name="Arp D."/>
            <person name="Klotz M."/>
            <person name="Stein L."/>
            <person name="O'Mullan G."/>
            <person name="Starkenburg S."/>
            <person name="Sayavedra L."/>
            <person name="Poret-Peterson A.T."/>
            <person name="Gentry M.E."/>
            <person name="Bruce D."/>
            <person name="Richardson P."/>
        </authorList>
    </citation>
    <scope>NUCLEOTIDE SEQUENCE [LARGE SCALE GENOMIC DNA]</scope>
    <source>
        <strain evidence="2">DSM 10229 / NCIMB 13809 / X14</strain>
    </source>
</reference>
<evidence type="ECO:0000313" key="2">
    <source>
        <dbReference type="Proteomes" id="UP000001953"/>
    </source>
</evidence>
<evidence type="ECO:0008006" key="3">
    <source>
        <dbReference type="Google" id="ProtNLM"/>
    </source>
</evidence>
<protein>
    <recommendedName>
        <fullName evidence="3">Transposase</fullName>
    </recommendedName>
</protein>
<keyword evidence="2" id="KW-1185">Reference proteome</keyword>
<dbReference type="Proteomes" id="UP000001953">
    <property type="component" value="Chromosome"/>
</dbReference>
<dbReference type="EMBL" id="CP000319">
    <property type="protein sequence ID" value="ABE64657.1"/>
    <property type="molecule type" value="Genomic_DNA"/>
</dbReference>